<dbReference type="EMBL" id="JAAAIM010000721">
    <property type="protein sequence ID" value="KAG0284873.1"/>
    <property type="molecule type" value="Genomic_DNA"/>
</dbReference>
<feature type="domain" description="Beta-lactamase-related" evidence="2">
    <location>
        <begin position="2"/>
        <end position="243"/>
    </location>
</feature>
<dbReference type="Gene3D" id="3.40.710.10">
    <property type="entry name" value="DD-peptidase/beta-lactamase superfamily"/>
    <property type="match status" value="1"/>
</dbReference>
<dbReference type="Pfam" id="PF00144">
    <property type="entry name" value="Beta-lactamase"/>
    <property type="match status" value="1"/>
</dbReference>
<protein>
    <recommendedName>
        <fullName evidence="2">Beta-lactamase-related domain-containing protein</fullName>
    </recommendedName>
</protein>
<organism evidence="3 4">
    <name type="scientific">Linnemannia gamsii</name>
    <dbReference type="NCBI Taxonomy" id="64522"/>
    <lineage>
        <taxon>Eukaryota</taxon>
        <taxon>Fungi</taxon>
        <taxon>Fungi incertae sedis</taxon>
        <taxon>Mucoromycota</taxon>
        <taxon>Mortierellomycotina</taxon>
        <taxon>Mortierellomycetes</taxon>
        <taxon>Mortierellales</taxon>
        <taxon>Mortierellaceae</taxon>
        <taxon>Linnemannia</taxon>
    </lineage>
</organism>
<accession>A0ABQ7JTY2</accession>
<dbReference type="PANTHER" id="PTHR46825">
    <property type="entry name" value="D-ALANYL-D-ALANINE-CARBOXYPEPTIDASE/ENDOPEPTIDASE AMPH"/>
    <property type="match status" value="1"/>
</dbReference>
<evidence type="ECO:0000259" key="2">
    <source>
        <dbReference type="Pfam" id="PF00144"/>
    </source>
</evidence>
<sequence length="417" mass="46554">MLSHRTKLSPAVGYAWFRSRTPRRELITHLRHADMPRKLDGKRNYSNVMYAVAGEAAANVAGTSYEQLVHDKVLAPLGLAANTGFSQSAMKKLPNHASPYYADSFAQAQKGEFREAKYDEIYMAFSPAGDLHSNVLDLVKWGKVVVDGGMLDGKQVLNKENVKMTVTSQSIVPQGTRMSEFSDSFTYGLGWGLMTYKGHNCYLHSGEYPGSSANLMLFPDDDLIIAQLANIEPTDLLHYARFFIADKVLDLPTQQDWLFDNAVKDTAAVYEEYAADREGKNLPKRIEGRPSVLPREELVGEFKSPLYGVITIVSVSTPVALGADEGKEKKGEEEEEEEGLEIHYHEFRNKLEYYHFETFKTVLDDGFVPGYARLVSFETGADGRISGLSIDFESPDMVRFVKVKTSVVATAVTEKEE</sequence>
<dbReference type="PANTHER" id="PTHR46825:SF15">
    <property type="entry name" value="BETA-LACTAMASE-RELATED DOMAIN-CONTAINING PROTEIN"/>
    <property type="match status" value="1"/>
</dbReference>
<dbReference type="InterPro" id="IPR001466">
    <property type="entry name" value="Beta-lactam-related"/>
</dbReference>
<evidence type="ECO:0000313" key="3">
    <source>
        <dbReference type="EMBL" id="KAG0284873.1"/>
    </source>
</evidence>
<proteinExistence type="inferred from homology"/>
<evidence type="ECO:0000313" key="4">
    <source>
        <dbReference type="Proteomes" id="UP001194696"/>
    </source>
</evidence>
<keyword evidence="4" id="KW-1185">Reference proteome</keyword>
<evidence type="ECO:0000256" key="1">
    <source>
        <dbReference type="ARBA" id="ARBA00038215"/>
    </source>
</evidence>
<dbReference type="SUPFAM" id="SSF56601">
    <property type="entry name" value="beta-lactamase/transpeptidase-like"/>
    <property type="match status" value="1"/>
</dbReference>
<name>A0ABQ7JTY2_9FUNG</name>
<dbReference type="Proteomes" id="UP001194696">
    <property type="component" value="Unassembled WGS sequence"/>
</dbReference>
<dbReference type="InterPro" id="IPR012338">
    <property type="entry name" value="Beta-lactam/transpept-like"/>
</dbReference>
<gene>
    <name evidence="3" type="ORF">BGZ96_010793</name>
</gene>
<comment type="caution">
    <text evidence="3">The sequence shown here is derived from an EMBL/GenBank/DDBJ whole genome shotgun (WGS) entry which is preliminary data.</text>
</comment>
<dbReference type="InterPro" id="IPR050491">
    <property type="entry name" value="AmpC-like"/>
</dbReference>
<comment type="similarity">
    <text evidence="1">Belongs to the peptidase S12 family.</text>
</comment>
<reference evidence="3 4" key="1">
    <citation type="journal article" date="2020" name="Fungal Divers.">
        <title>Resolving the Mortierellaceae phylogeny through synthesis of multi-gene phylogenetics and phylogenomics.</title>
        <authorList>
            <person name="Vandepol N."/>
            <person name="Liber J."/>
            <person name="Desiro A."/>
            <person name="Na H."/>
            <person name="Kennedy M."/>
            <person name="Barry K."/>
            <person name="Grigoriev I.V."/>
            <person name="Miller A.N."/>
            <person name="O'Donnell K."/>
            <person name="Stajich J.E."/>
            <person name="Bonito G."/>
        </authorList>
    </citation>
    <scope>NUCLEOTIDE SEQUENCE [LARGE SCALE GENOMIC DNA]</scope>
    <source>
        <strain evidence="3 4">AD045</strain>
    </source>
</reference>